<keyword evidence="8" id="KW-1064">Adaptive immunity</keyword>
<dbReference type="InterPro" id="IPR007110">
    <property type="entry name" value="Ig-like_dom"/>
</dbReference>
<feature type="chain" id="PRO_5040458233" description="Ig-like domain-containing protein" evidence="9">
    <location>
        <begin position="22"/>
        <end position="156"/>
    </location>
</feature>
<dbReference type="SMART" id="SM00409">
    <property type="entry name" value="IG"/>
    <property type="match status" value="1"/>
</dbReference>
<reference evidence="11 12" key="1">
    <citation type="journal article" date="2020" name="Nat. Commun.">
        <title>Donkey genomes provide new insights into domestication and selection for coat color.</title>
        <authorList>
            <person name="Wang"/>
            <person name="C."/>
            <person name="Li"/>
            <person name="H."/>
            <person name="Guo"/>
            <person name="Y."/>
            <person name="Huang"/>
            <person name="J."/>
            <person name="Sun"/>
            <person name="Y."/>
            <person name="Min"/>
            <person name="J."/>
            <person name="Wang"/>
            <person name="J."/>
            <person name="Fang"/>
            <person name="X."/>
            <person name="Zhao"/>
            <person name="Z."/>
            <person name="Wang"/>
            <person name="S."/>
            <person name="Zhang"/>
            <person name="Y."/>
            <person name="Liu"/>
            <person name="Q."/>
            <person name="Jiang"/>
            <person name="Q."/>
            <person name="Wang"/>
            <person name="X."/>
            <person name="Guo"/>
            <person name="Y."/>
            <person name="Yang"/>
            <person name="C."/>
            <person name="Wang"/>
            <person name="Y."/>
            <person name="Tian"/>
            <person name="F."/>
            <person name="Zhuang"/>
            <person name="G."/>
            <person name="Fan"/>
            <person name="Y."/>
            <person name="Gao"/>
            <person name="Q."/>
            <person name="Li"/>
            <person name="Y."/>
            <person name="Ju"/>
            <person name="Z."/>
            <person name="Li"/>
            <person name="J."/>
            <person name="Li"/>
            <person name="R."/>
            <person name="Hou"/>
            <person name="M."/>
            <person name="Yang"/>
            <person name="G."/>
            <person name="Liu"/>
            <person name="G."/>
            <person name="Liu"/>
            <person name="W."/>
            <person name="Guo"/>
            <person name="J."/>
            <person name="Pan"/>
            <person name="S."/>
            <person name="Fan"/>
            <person name="G."/>
            <person name="Zhang"/>
            <person name="W."/>
            <person name="Zhang"/>
            <person name="R."/>
            <person name="Yu"/>
            <person name="J."/>
            <person name="Zhang"/>
            <person name="X."/>
            <person name="Yin"/>
            <person name="Q."/>
            <person name="Ji"/>
            <person name="C."/>
            <person name="Jin"/>
            <person name="Y."/>
            <person name="Yue"/>
            <person name="G."/>
            <person name="Liu"/>
            <person name="M."/>
            <person name="Xu"/>
            <person name="J."/>
            <person name="Liu"/>
            <person name="S."/>
            <person name="Jordana"/>
            <person name="J."/>
            <person name="Noce"/>
            <person name="A."/>
            <person name="Amills"/>
            <person name="M."/>
            <person name="Wu"/>
            <person name="D.D."/>
            <person name="Li"/>
            <person name="S."/>
            <person name="Zhou"/>
            <person name="X. and Zhong"/>
            <person name="J."/>
        </authorList>
    </citation>
    <scope>NUCLEOTIDE SEQUENCE [LARGE SCALE GENOMIC DNA]</scope>
</reference>
<dbReference type="InterPro" id="IPR051896">
    <property type="entry name" value="TCR_alpha_variable"/>
</dbReference>
<dbReference type="PANTHER" id="PTHR19339:SF10">
    <property type="entry name" value="IG-LIKE DOMAIN-CONTAINING PROTEIN-RELATED"/>
    <property type="match status" value="1"/>
</dbReference>
<dbReference type="InterPro" id="IPR003599">
    <property type="entry name" value="Ig_sub"/>
</dbReference>
<keyword evidence="5" id="KW-1015">Disulfide bond</keyword>
<comment type="subunit">
    <text evidence="7">Alpha-beta TR is a heterodimer composed of an alpha and beta chain; disulfide-linked. The alpha-beta TR is associated with the transmembrane signaling CD3 coreceptor proteins to form the TR-CD3 (TcR or TCR). The assembly of alpha-beta TR heterodimers with CD3 occurs in the endoplasmic reticulum where a single alpha-beta TR heterodimer associates with one CD3D-CD3E heterodimer, one CD3G-CD3E heterodimer and one CD247 homodimer forming a stable octameric structure. CD3D-CD3E and CD3G-CD3E heterodimers preferentially associate with TR alpha and TR beta chains, respectively. The association of the CD247 homodimer is the last step of TcR assembly in the endoplasmic reticulum and is required for transport to the cell surface.</text>
</comment>
<evidence type="ECO:0000313" key="11">
    <source>
        <dbReference type="Ensembl" id="ENSEASP00005044334.1"/>
    </source>
</evidence>
<dbReference type="PANTHER" id="PTHR19339">
    <property type="entry name" value="T CELL RECEPTOR ALPHA VARIABLE 39"/>
    <property type="match status" value="1"/>
</dbReference>
<keyword evidence="3 9" id="KW-0732">Signal</keyword>
<dbReference type="SUPFAM" id="SSF48726">
    <property type="entry name" value="Immunoglobulin"/>
    <property type="match status" value="1"/>
</dbReference>
<keyword evidence="12" id="KW-1185">Reference proteome</keyword>
<accession>A0A9L0ITX4</accession>
<name>A0A9L0ITX4_EQUAS</name>
<keyword evidence="6" id="KW-0325">Glycoprotein</keyword>
<dbReference type="Ensembl" id="ENSEAST00005041550.1">
    <property type="protein sequence ID" value="ENSEASP00005044334.1"/>
    <property type="gene ID" value="ENSEASG00005011623.2"/>
</dbReference>
<dbReference type="InterPro" id="IPR013106">
    <property type="entry name" value="Ig_V-set"/>
</dbReference>
<protein>
    <recommendedName>
        <fullName evidence="10">Ig-like domain-containing protein</fullName>
    </recommendedName>
</protein>
<evidence type="ECO:0000256" key="9">
    <source>
        <dbReference type="SAM" id="SignalP"/>
    </source>
</evidence>
<evidence type="ECO:0000259" key="10">
    <source>
        <dbReference type="PROSITE" id="PS50835"/>
    </source>
</evidence>
<dbReference type="Proteomes" id="UP000694387">
    <property type="component" value="Chromosome 2"/>
</dbReference>
<dbReference type="AlphaFoldDB" id="A0A9L0ITX4"/>
<dbReference type="InterPro" id="IPR036179">
    <property type="entry name" value="Ig-like_dom_sf"/>
</dbReference>
<reference evidence="11" key="2">
    <citation type="submission" date="2025-08" db="UniProtKB">
        <authorList>
            <consortium name="Ensembl"/>
        </authorList>
    </citation>
    <scope>IDENTIFICATION</scope>
</reference>
<dbReference type="GO" id="GO:0042101">
    <property type="term" value="C:T cell receptor complex"/>
    <property type="evidence" value="ECO:0007669"/>
    <property type="project" value="UniProtKB-KW"/>
</dbReference>
<evidence type="ECO:0000256" key="5">
    <source>
        <dbReference type="ARBA" id="ARBA00023157"/>
    </source>
</evidence>
<evidence type="ECO:0000256" key="1">
    <source>
        <dbReference type="ARBA" id="ARBA00004236"/>
    </source>
</evidence>
<dbReference type="SMART" id="SM00406">
    <property type="entry name" value="IGv"/>
    <property type="match status" value="1"/>
</dbReference>
<evidence type="ECO:0000256" key="6">
    <source>
        <dbReference type="ARBA" id="ARBA00023180"/>
    </source>
</evidence>
<evidence type="ECO:0000256" key="2">
    <source>
        <dbReference type="ARBA" id="ARBA00022475"/>
    </source>
</evidence>
<evidence type="ECO:0000256" key="7">
    <source>
        <dbReference type="ARBA" id="ARBA00038651"/>
    </source>
</evidence>
<feature type="domain" description="Ig-like" evidence="10">
    <location>
        <begin position="17"/>
        <end position="112"/>
    </location>
</feature>
<evidence type="ECO:0000313" key="12">
    <source>
        <dbReference type="Proteomes" id="UP000694387"/>
    </source>
</evidence>
<dbReference type="InterPro" id="IPR013783">
    <property type="entry name" value="Ig-like_fold"/>
</dbReference>
<keyword evidence="8" id="KW-0391">Immunity</keyword>
<dbReference type="Pfam" id="PF07686">
    <property type="entry name" value="V-set"/>
    <property type="match status" value="1"/>
</dbReference>
<dbReference type="PROSITE" id="PS50835">
    <property type="entry name" value="IG_LIKE"/>
    <property type="match status" value="1"/>
</dbReference>
<feature type="signal peptide" evidence="9">
    <location>
        <begin position="1"/>
        <end position="21"/>
    </location>
</feature>
<evidence type="ECO:0000256" key="8">
    <source>
        <dbReference type="ARBA" id="ARBA00043266"/>
    </source>
</evidence>
<proteinExistence type="predicted"/>
<dbReference type="Gene3D" id="2.60.40.10">
    <property type="entry name" value="Immunoglobulins"/>
    <property type="match status" value="1"/>
</dbReference>
<dbReference type="GeneTree" id="ENSGT00900000140957"/>
<comment type="subcellular location">
    <subcellularLocation>
        <location evidence="1">Cell membrane</location>
    </subcellularLocation>
</comment>
<reference evidence="11" key="3">
    <citation type="submission" date="2025-09" db="UniProtKB">
        <authorList>
            <consortium name="Ensembl"/>
        </authorList>
    </citation>
    <scope>IDENTIFICATION</scope>
</reference>
<keyword evidence="8" id="KW-1279">T cell receptor</keyword>
<keyword evidence="2" id="KW-1003">Cell membrane</keyword>
<keyword evidence="4" id="KW-0472">Membrane</keyword>
<evidence type="ECO:0000256" key="3">
    <source>
        <dbReference type="ARBA" id="ARBA00022729"/>
    </source>
</evidence>
<evidence type="ECO:0000256" key="4">
    <source>
        <dbReference type="ARBA" id="ARBA00023136"/>
    </source>
</evidence>
<sequence>MEKLLGVSLVILWLQLARVNSQQEEQNLQALSVQEGENATVNCSYKISIDNLQWYRQDAGRGLARLILIRSNKKYAASGRLQVTLDTSSKSSSLSITASRTTDSGIYFCAVEPQCSPGTCNLYTNPQLGSAPPPTTIPSQDRHTAFIQLNIPDPHC</sequence>
<organism evidence="11 12">
    <name type="scientific">Equus asinus</name>
    <name type="common">Donkey</name>
    <name type="synonym">Equus africanus asinus</name>
    <dbReference type="NCBI Taxonomy" id="9793"/>
    <lineage>
        <taxon>Eukaryota</taxon>
        <taxon>Metazoa</taxon>
        <taxon>Chordata</taxon>
        <taxon>Craniata</taxon>
        <taxon>Vertebrata</taxon>
        <taxon>Euteleostomi</taxon>
        <taxon>Mammalia</taxon>
        <taxon>Eutheria</taxon>
        <taxon>Laurasiatheria</taxon>
        <taxon>Perissodactyla</taxon>
        <taxon>Equidae</taxon>
        <taxon>Equus</taxon>
    </lineage>
</organism>